<dbReference type="STRING" id="197461.A3843_14695"/>
<dbReference type="EMBL" id="LVVZ01000022">
    <property type="protein sequence ID" value="OKL42991.1"/>
    <property type="molecule type" value="Genomic_DNA"/>
</dbReference>
<accession>A0A1U7JEC2</accession>
<dbReference type="InterPro" id="IPR000524">
    <property type="entry name" value="Tscrpt_reg_HTH_GntR"/>
</dbReference>
<dbReference type="FunFam" id="1.10.10.10:FF:000079">
    <property type="entry name" value="GntR family transcriptional regulator"/>
    <property type="match status" value="1"/>
</dbReference>
<dbReference type="SMART" id="SM00345">
    <property type="entry name" value="HTH_GNTR"/>
    <property type="match status" value="1"/>
</dbReference>
<dbReference type="PROSITE" id="PS50949">
    <property type="entry name" value="HTH_GNTR"/>
    <property type="match status" value="1"/>
</dbReference>
<evidence type="ECO:0000256" key="1">
    <source>
        <dbReference type="ARBA" id="ARBA00023015"/>
    </source>
</evidence>
<dbReference type="InterPro" id="IPR011663">
    <property type="entry name" value="UTRA"/>
</dbReference>
<dbReference type="PANTHER" id="PTHR44846:SF1">
    <property type="entry name" value="MANNOSYL-D-GLYCERATE TRANSPORT_METABOLISM SYSTEM REPRESSOR MNGR-RELATED"/>
    <property type="match status" value="1"/>
</dbReference>
<proteinExistence type="predicted"/>
<evidence type="ECO:0000313" key="6">
    <source>
        <dbReference type="Proteomes" id="UP000185783"/>
    </source>
</evidence>
<evidence type="ECO:0000313" key="5">
    <source>
        <dbReference type="EMBL" id="OKL42991.1"/>
    </source>
</evidence>
<dbReference type="Gene3D" id="3.40.1410.10">
    <property type="entry name" value="Chorismate lyase-like"/>
    <property type="match status" value="1"/>
</dbReference>
<dbReference type="InterPro" id="IPR036388">
    <property type="entry name" value="WH-like_DNA-bd_sf"/>
</dbReference>
<dbReference type="SUPFAM" id="SSF46785">
    <property type="entry name" value="Winged helix' DNA-binding domain"/>
    <property type="match status" value="1"/>
</dbReference>
<keyword evidence="3" id="KW-0804">Transcription</keyword>
<gene>
    <name evidence="5" type="ORF">A3843_14695</name>
</gene>
<dbReference type="RefSeq" id="WP_028482781.1">
    <property type="nucleotide sequence ID" value="NZ_LVVZ01000022.1"/>
</dbReference>
<dbReference type="PRINTS" id="PR00035">
    <property type="entry name" value="HTHGNTR"/>
</dbReference>
<dbReference type="InterPro" id="IPR036390">
    <property type="entry name" value="WH_DNA-bd_sf"/>
</dbReference>
<protein>
    <submittedName>
        <fullName evidence="5">Transcriptional regulator</fullName>
    </submittedName>
</protein>
<dbReference type="InterPro" id="IPR028978">
    <property type="entry name" value="Chorismate_lyase_/UTRA_dom_sf"/>
</dbReference>
<dbReference type="PANTHER" id="PTHR44846">
    <property type="entry name" value="MANNOSYL-D-GLYCERATE TRANSPORT/METABOLISM SYSTEM REPRESSOR MNGR-RELATED"/>
    <property type="match status" value="1"/>
</dbReference>
<dbReference type="Pfam" id="PF00392">
    <property type="entry name" value="GntR"/>
    <property type="match status" value="1"/>
</dbReference>
<keyword evidence="6" id="KW-1185">Reference proteome</keyword>
<dbReference type="Gene3D" id="1.10.10.10">
    <property type="entry name" value="Winged helix-like DNA-binding domain superfamily/Winged helix DNA-binding domain"/>
    <property type="match status" value="1"/>
</dbReference>
<dbReference type="CDD" id="cd07377">
    <property type="entry name" value="WHTH_GntR"/>
    <property type="match status" value="1"/>
</dbReference>
<dbReference type="GO" id="GO:0003700">
    <property type="term" value="F:DNA-binding transcription factor activity"/>
    <property type="evidence" value="ECO:0007669"/>
    <property type="project" value="InterPro"/>
</dbReference>
<dbReference type="SMART" id="SM00866">
    <property type="entry name" value="UTRA"/>
    <property type="match status" value="1"/>
</dbReference>
<dbReference type="GO" id="GO:0045892">
    <property type="term" value="P:negative regulation of DNA-templated transcription"/>
    <property type="evidence" value="ECO:0007669"/>
    <property type="project" value="TreeGrafter"/>
</dbReference>
<feature type="domain" description="HTH gntR-type" evidence="4">
    <location>
        <begin position="3"/>
        <end position="71"/>
    </location>
</feature>
<name>A0A1U7JEC2_9HYPH</name>
<dbReference type="AlphaFoldDB" id="A0A1U7JEC2"/>
<dbReference type="Pfam" id="PF07702">
    <property type="entry name" value="UTRA"/>
    <property type="match status" value="1"/>
</dbReference>
<dbReference type="GO" id="GO:0003677">
    <property type="term" value="F:DNA binding"/>
    <property type="evidence" value="ECO:0007669"/>
    <property type="project" value="UniProtKB-KW"/>
</dbReference>
<evidence type="ECO:0000256" key="2">
    <source>
        <dbReference type="ARBA" id="ARBA00023125"/>
    </source>
</evidence>
<comment type="caution">
    <text evidence="5">The sequence shown here is derived from an EMBL/GenBank/DDBJ whole genome shotgun (WGS) entry which is preliminary data.</text>
</comment>
<evidence type="ECO:0000259" key="4">
    <source>
        <dbReference type="PROSITE" id="PS50949"/>
    </source>
</evidence>
<organism evidence="5 6">
    <name type="scientific">Pseudovibrio exalbescens</name>
    <dbReference type="NCBI Taxonomy" id="197461"/>
    <lineage>
        <taxon>Bacteria</taxon>
        <taxon>Pseudomonadati</taxon>
        <taxon>Pseudomonadota</taxon>
        <taxon>Alphaproteobacteria</taxon>
        <taxon>Hyphomicrobiales</taxon>
        <taxon>Stappiaceae</taxon>
        <taxon>Pseudovibrio</taxon>
    </lineage>
</organism>
<keyword evidence="2" id="KW-0238">DNA-binding</keyword>
<dbReference type="Proteomes" id="UP000185783">
    <property type="component" value="Unassembled WGS sequence"/>
</dbReference>
<dbReference type="SUPFAM" id="SSF64288">
    <property type="entry name" value="Chorismate lyase-like"/>
    <property type="match status" value="1"/>
</dbReference>
<keyword evidence="1" id="KW-0805">Transcription regulation</keyword>
<sequence>MNKPLYLDISDQLIEKIKNGDWPTGAIVPTEAELQEEFGVSRVTIRKAMKVLVEADLLYRVRGSGTYVKAPKVQHNAFQLTGFIEEISAQGKTPSSRILTFELIESDALIAQKLQLEVGEQVYSIRRLRLIEDTPEILEHTYMPLSFFPDLSIQAMQHSKYEYIEKEKGLTIRLSRQEVHPVLLDAEIAQKLEAQVGDPVIRVDSVGELDDGRPFEFTIHYFRVKQYSFNFVSYRHAQAPAAL</sequence>
<reference evidence="5 6" key="1">
    <citation type="submission" date="2016-03" db="EMBL/GenBank/DDBJ databases">
        <title>Genome sequence of Nesiotobacter sp. nov., a moderately halophilic alphaproteobacterium isolated from the Yellow Sea, China.</title>
        <authorList>
            <person name="Zhang G."/>
            <person name="Zhang R."/>
        </authorList>
    </citation>
    <scope>NUCLEOTIDE SEQUENCE [LARGE SCALE GENOMIC DNA]</scope>
    <source>
        <strain evidence="5 6">WB1-6</strain>
    </source>
</reference>
<evidence type="ECO:0000256" key="3">
    <source>
        <dbReference type="ARBA" id="ARBA00023163"/>
    </source>
</evidence>
<dbReference type="InterPro" id="IPR050679">
    <property type="entry name" value="Bact_HTH_transcr_reg"/>
</dbReference>